<gene>
    <name evidence="2" type="ordered locus">Huta_1014</name>
</gene>
<reference evidence="2 3" key="1">
    <citation type="journal article" date="2009" name="Stand. Genomic Sci.">
        <title>Complete genome sequence of Halorhabdus utahensis type strain (AX-2).</title>
        <authorList>
            <person name="Anderson I."/>
            <person name="Tindall B.J."/>
            <person name="Pomrenke H."/>
            <person name="Goker M."/>
            <person name="Lapidus A."/>
            <person name="Nolan M."/>
            <person name="Copeland A."/>
            <person name="Glavina Del Rio T."/>
            <person name="Chen F."/>
            <person name="Tice H."/>
            <person name="Cheng J.F."/>
            <person name="Lucas S."/>
            <person name="Chertkov O."/>
            <person name="Bruce D."/>
            <person name="Brettin T."/>
            <person name="Detter J.C."/>
            <person name="Han C."/>
            <person name="Goodwin L."/>
            <person name="Land M."/>
            <person name="Hauser L."/>
            <person name="Chang Y.J."/>
            <person name="Jeffries C.D."/>
            <person name="Pitluck S."/>
            <person name="Pati A."/>
            <person name="Mavromatis K."/>
            <person name="Ivanova N."/>
            <person name="Ovchinnikova G."/>
            <person name="Chen A."/>
            <person name="Palaniappan K."/>
            <person name="Chain P."/>
            <person name="Rohde M."/>
            <person name="Bristow J."/>
            <person name="Eisen J.A."/>
            <person name="Markowitz V."/>
            <person name="Hugenholtz P."/>
            <person name="Kyrpides N.C."/>
            <person name="Klenk H.P."/>
        </authorList>
    </citation>
    <scope>NUCLEOTIDE SEQUENCE [LARGE SCALE GENOMIC DNA]</scope>
    <source>
        <strain evidence="3">DSM 12940 / JCM 11049 / AX-2</strain>
    </source>
</reference>
<proteinExistence type="predicted"/>
<evidence type="ECO:0000313" key="3">
    <source>
        <dbReference type="Proteomes" id="UP000002071"/>
    </source>
</evidence>
<dbReference type="InterPro" id="IPR055953">
    <property type="entry name" value="DUF7531"/>
</dbReference>
<dbReference type="AlphaFoldDB" id="C7NVB3"/>
<feature type="region of interest" description="Disordered" evidence="1">
    <location>
        <begin position="260"/>
        <end position="285"/>
    </location>
</feature>
<dbReference type="Proteomes" id="UP000002071">
    <property type="component" value="Chromosome"/>
</dbReference>
<dbReference type="OrthoDB" id="156950at2157"/>
<organism evidence="2 3">
    <name type="scientific">Halorhabdus utahensis (strain DSM 12940 / JCM 11049 / AX-2)</name>
    <dbReference type="NCBI Taxonomy" id="519442"/>
    <lineage>
        <taxon>Archaea</taxon>
        <taxon>Methanobacteriati</taxon>
        <taxon>Methanobacteriota</taxon>
        <taxon>Stenosarchaea group</taxon>
        <taxon>Halobacteria</taxon>
        <taxon>Halobacteriales</taxon>
        <taxon>Haloarculaceae</taxon>
        <taxon>Halorhabdus</taxon>
    </lineage>
</organism>
<dbReference type="GeneID" id="8383287"/>
<dbReference type="KEGG" id="hut:Huta_1014"/>
<dbReference type="Pfam" id="PF24375">
    <property type="entry name" value="DUF7531"/>
    <property type="match status" value="1"/>
</dbReference>
<dbReference type="eggNOG" id="arCOG08138">
    <property type="taxonomic scope" value="Archaea"/>
</dbReference>
<dbReference type="HOGENOM" id="CLU_942002_0_0_2"/>
<protein>
    <submittedName>
        <fullName evidence="2">Uncharacterized protein</fullName>
    </submittedName>
</protein>
<dbReference type="RefSeq" id="WP_015788774.1">
    <property type="nucleotide sequence ID" value="NC_013158.1"/>
</dbReference>
<dbReference type="EMBL" id="CP001687">
    <property type="protein sequence ID" value="ACV11197.1"/>
    <property type="molecule type" value="Genomic_DNA"/>
</dbReference>
<evidence type="ECO:0000313" key="2">
    <source>
        <dbReference type="EMBL" id="ACV11197.1"/>
    </source>
</evidence>
<name>C7NVB3_HALUD</name>
<sequence length="285" mass="31030">MEVDCEGCAGCCIDWRPLAAGDIDHERRGPYEPLDDEYNLVPLHRDEVRGFVEEGLTDALVPRLFASENGIDVGGISVAAIDGRPAFFVGLRSVPKPVAPFGHEPTWLSSCVFLDPTTLQCRIHDTEHYPATCSTYPGENLVLDVETECERVEGEHGGDRLLDDEPPADATPNFGPAAIGETVFAHPDPDRIEDAIRRLRDGDSTKQDRAEFVAVAAASSPGTLEIEPTEYEQVRGRAATAESWVSAAITDWRRRGGIETADPALATTVETQRGATPTPGWNRDH</sequence>
<keyword evidence="3" id="KW-1185">Reference proteome</keyword>
<evidence type="ECO:0000256" key="1">
    <source>
        <dbReference type="SAM" id="MobiDB-lite"/>
    </source>
</evidence>
<accession>C7NVB3</accession>